<dbReference type="SUPFAM" id="SSF56801">
    <property type="entry name" value="Acetyl-CoA synthetase-like"/>
    <property type="match status" value="1"/>
</dbReference>
<name>A0ABW3WRA0_9FLAO</name>
<protein>
    <submittedName>
        <fullName evidence="4">AMP-dependent synthetase/ligase</fullName>
    </submittedName>
</protein>
<dbReference type="PROSITE" id="PS00455">
    <property type="entry name" value="AMP_BINDING"/>
    <property type="match status" value="1"/>
</dbReference>
<dbReference type="InterPro" id="IPR000873">
    <property type="entry name" value="AMP-dep_synth/lig_dom"/>
</dbReference>
<dbReference type="Proteomes" id="UP001597241">
    <property type="component" value="Unassembled WGS sequence"/>
</dbReference>
<keyword evidence="2" id="KW-0067">ATP-binding</keyword>
<dbReference type="Pfam" id="PF00501">
    <property type="entry name" value="AMP-binding"/>
    <property type="match status" value="1"/>
</dbReference>
<comment type="caution">
    <text evidence="4">The sequence shown here is derived from an EMBL/GenBank/DDBJ whole genome shotgun (WGS) entry which is preliminary data.</text>
</comment>
<sequence length="591" mass="66902">MKTTATRLFDFAYLQFKNNPQPKLFNTKKNGAWIPTSTSSYIEQANTVSRALLRLNIKPGDKIAVVTTTNRVEWSILDLAVLQIGAINVPLYPTISSKDYAYIINHSDAVLCFVSDKDLAKKVSKIKEETQLQDLYSFDTVKNCSSWESLLALGTDTSNQHEVDALKQAVDKTATATIIYTSGTTGIPKGVMLSHQNIVENTFSSAKSLNLNAANYKVLSYLPVCHIFERFALYYYQLMGFEIYFAESIEQLGDNLREVKPHFIPVVPRLLEKIYDKIVDKGSNLTGIKKMLFFWALNLGKTYQPYHKNGWWYHFQLKIANKLIFNKWRAALGGNIKFLVSGSAPLQPQLIQIFTAANIPIFEGYGMTETSPGISLNDIRNNGLKIGSVGKALEGVTIKIAEDGEILVKGSNVMQGYYKNEELTKKTILNGFLHTGDIGELDAEGFLKITDRKKEMFKTSGGKYIAPAVLENKLKESRFIEQIMIVGESQKMVAAIIQPHFEFLIEWAKRKGIETDGTAQSLVQNKKIIKRIQKEIDKSNKKFGQWEQIKVFELTPEIWSIDNELLTPTMKIKRSVLKKQYQHLIQKIYSN</sequence>
<dbReference type="EMBL" id="JBHTMV010000004">
    <property type="protein sequence ID" value="MFD1294173.1"/>
    <property type="molecule type" value="Genomic_DNA"/>
</dbReference>
<dbReference type="RefSeq" id="WP_386809365.1">
    <property type="nucleotide sequence ID" value="NZ_JBHTMV010000004.1"/>
</dbReference>
<dbReference type="PANTHER" id="PTHR43272:SF33">
    <property type="entry name" value="AMP-BINDING DOMAIN-CONTAINING PROTEIN-RELATED"/>
    <property type="match status" value="1"/>
</dbReference>
<feature type="domain" description="AMP-dependent synthetase/ligase" evidence="3">
    <location>
        <begin position="43"/>
        <end position="418"/>
    </location>
</feature>
<organism evidence="4 5">
    <name type="scientific">Lutibacter holmesii</name>
    <dbReference type="NCBI Taxonomy" id="1137985"/>
    <lineage>
        <taxon>Bacteria</taxon>
        <taxon>Pseudomonadati</taxon>
        <taxon>Bacteroidota</taxon>
        <taxon>Flavobacteriia</taxon>
        <taxon>Flavobacteriales</taxon>
        <taxon>Flavobacteriaceae</taxon>
        <taxon>Lutibacter</taxon>
    </lineage>
</organism>
<evidence type="ECO:0000313" key="5">
    <source>
        <dbReference type="Proteomes" id="UP001597241"/>
    </source>
</evidence>
<evidence type="ECO:0000256" key="1">
    <source>
        <dbReference type="ARBA" id="ARBA00022741"/>
    </source>
</evidence>
<dbReference type="PANTHER" id="PTHR43272">
    <property type="entry name" value="LONG-CHAIN-FATTY-ACID--COA LIGASE"/>
    <property type="match status" value="1"/>
</dbReference>
<gene>
    <name evidence="4" type="ORF">ACFQ5N_10030</name>
</gene>
<keyword evidence="5" id="KW-1185">Reference proteome</keyword>
<evidence type="ECO:0000259" key="3">
    <source>
        <dbReference type="Pfam" id="PF00501"/>
    </source>
</evidence>
<reference evidence="5" key="1">
    <citation type="journal article" date="2019" name="Int. J. Syst. Evol. Microbiol.">
        <title>The Global Catalogue of Microorganisms (GCM) 10K type strain sequencing project: providing services to taxonomists for standard genome sequencing and annotation.</title>
        <authorList>
            <consortium name="The Broad Institute Genomics Platform"/>
            <consortium name="The Broad Institute Genome Sequencing Center for Infectious Disease"/>
            <person name="Wu L."/>
            <person name="Ma J."/>
        </authorList>
    </citation>
    <scope>NUCLEOTIDE SEQUENCE [LARGE SCALE GENOMIC DNA]</scope>
    <source>
        <strain evidence="5">CCUG 62221</strain>
    </source>
</reference>
<evidence type="ECO:0000313" key="4">
    <source>
        <dbReference type="EMBL" id="MFD1294173.1"/>
    </source>
</evidence>
<keyword evidence="1" id="KW-0547">Nucleotide-binding</keyword>
<proteinExistence type="predicted"/>
<dbReference type="Pfam" id="PF23562">
    <property type="entry name" value="AMP-binding_C_3"/>
    <property type="match status" value="1"/>
</dbReference>
<dbReference type="CDD" id="cd05907">
    <property type="entry name" value="VL_LC_FACS_like"/>
    <property type="match status" value="1"/>
</dbReference>
<accession>A0ABW3WRA0</accession>
<evidence type="ECO:0000256" key="2">
    <source>
        <dbReference type="ARBA" id="ARBA00022840"/>
    </source>
</evidence>
<dbReference type="Gene3D" id="3.40.50.12780">
    <property type="entry name" value="N-terminal domain of ligase-like"/>
    <property type="match status" value="2"/>
</dbReference>
<dbReference type="InterPro" id="IPR042099">
    <property type="entry name" value="ANL_N_sf"/>
</dbReference>
<dbReference type="InterPro" id="IPR020845">
    <property type="entry name" value="AMP-binding_CS"/>
</dbReference>